<feature type="signal peptide" evidence="2">
    <location>
        <begin position="1"/>
        <end position="18"/>
    </location>
</feature>
<dbReference type="EMBL" id="KM267653">
    <property type="protein sequence ID" value="AIU94779.1"/>
    <property type="molecule type" value="mRNA"/>
</dbReference>
<feature type="transmembrane region" description="Helical" evidence="1">
    <location>
        <begin position="34"/>
        <end position="56"/>
    </location>
</feature>
<evidence type="ECO:0000256" key="1">
    <source>
        <dbReference type="SAM" id="Phobius"/>
    </source>
</evidence>
<accession>A0A0A0QXJ5</accession>
<keyword evidence="1" id="KW-0812">Transmembrane</keyword>
<protein>
    <submittedName>
        <fullName evidence="3">Uncharacterized protein</fullName>
    </submittedName>
</protein>
<dbReference type="AlphaFoldDB" id="A0A0A0QXJ5"/>
<reference evidence="3" key="1">
    <citation type="submission" date="2014-07" db="EMBL/GenBank/DDBJ databases">
        <authorList>
            <person name="Ciesielski A.L."/>
            <person name="Cooling G.T."/>
            <person name="Frankie M.C."/>
            <person name="Lierz K.L."/>
            <person name="Miller C.S."/>
            <person name="Rackow A.R."/>
            <person name="Uddin N."/>
            <person name="Dean M.A."/>
        </authorList>
    </citation>
    <scope>NUCLEOTIDE SEQUENCE</scope>
</reference>
<name>A0A0A0QXJ5_9ANNE</name>
<keyword evidence="1" id="KW-0472">Membrane</keyword>
<organism evidence="3">
    <name type="scientific">Phragmatopoma lapidosa</name>
    <dbReference type="NCBI Taxonomy" id="341668"/>
    <lineage>
        <taxon>Eukaryota</taxon>
        <taxon>Metazoa</taxon>
        <taxon>Spiralia</taxon>
        <taxon>Lophotrochozoa</taxon>
        <taxon>Annelida</taxon>
        <taxon>Polychaeta</taxon>
        <taxon>Sedentaria</taxon>
        <taxon>Canalipalpata</taxon>
        <taxon>Sabellida</taxon>
        <taxon>Sabellariidae</taxon>
        <taxon>Phragmatopoma</taxon>
    </lineage>
</organism>
<keyword evidence="1" id="KW-1133">Transmembrane helix</keyword>
<proteinExistence type="evidence at transcript level"/>
<keyword evidence="2" id="KW-0732">Signal</keyword>
<feature type="chain" id="PRO_5001969010" evidence="2">
    <location>
        <begin position="19"/>
        <end position="66"/>
    </location>
</feature>
<sequence length="66" mass="7489">MKLLQFLVLIQAIVLVSAQESINPHEGIKVWMHALIAVVMSYGILTTCILGVNVIHKKWFMNTRAR</sequence>
<evidence type="ECO:0000313" key="3">
    <source>
        <dbReference type="EMBL" id="AIU94779.1"/>
    </source>
</evidence>
<evidence type="ECO:0000256" key="2">
    <source>
        <dbReference type="SAM" id="SignalP"/>
    </source>
</evidence>